<dbReference type="InterPro" id="IPR009057">
    <property type="entry name" value="Homeodomain-like_sf"/>
</dbReference>
<dbReference type="Pfam" id="PF13977">
    <property type="entry name" value="TetR_C_6"/>
    <property type="match status" value="1"/>
</dbReference>
<accession>A0ABP5IAV7</accession>
<feature type="domain" description="HTH tetR-type" evidence="6">
    <location>
        <begin position="10"/>
        <end position="70"/>
    </location>
</feature>
<keyword evidence="3 5" id="KW-0238">DNA-binding</keyword>
<dbReference type="Proteomes" id="UP001500016">
    <property type="component" value="Unassembled WGS sequence"/>
</dbReference>
<evidence type="ECO:0000256" key="5">
    <source>
        <dbReference type="PROSITE-ProRule" id="PRU00335"/>
    </source>
</evidence>
<organism evidence="7 8">
    <name type="scientific">Streptomyces albiaxialis</name>
    <dbReference type="NCBI Taxonomy" id="329523"/>
    <lineage>
        <taxon>Bacteria</taxon>
        <taxon>Bacillati</taxon>
        <taxon>Actinomycetota</taxon>
        <taxon>Actinomycetes</taxon>
        <taxon>Kitasatosporales</taxon>
        <taxon>Streptomycetaceae</taxon>
        <taxon>Streptomyces</taxon>
    </lineage>
</organism>
<dbReference type="PANTHER" id="PTHR30055">
    <property type="entry name" value="HTH-TYPE TRANSCRIPTIONAL REGULATOR RUTR"/>
    <property type="match status" value="1"/>
</dbReference>
<dbReference type="InterPro" id="IPR001647">
    <property type="entry name" value="HTH_TetR"/>
</dbReference>
<keyword evidence="1" id="KW-0678">Repressor</keyword>
<evidence type="ECO:0000313" key="7">
    <source>
        <dbReference type="EMBL" id="GAA2095106.1"/>
    </source>
</evidence>
<evidence type="ECO:0000256" key="3">
    <source>
        <dbReference type="ARBA" id="ARBA00023125"/>
    </source>
</evidence>
<evidence type="ECO:0000256" key="1">
    <source>
        <dbReference type="ARBA" id="ARBA00022491"/>
    </source>
</evidence>
<keyword evidence="2" id="KW-0805">Transcription regulation</keyword>
<dbReference type="EMBL" id="BAAAPE010000016">
    <property type="protein sequence ID" value="GAA2095106.1"/>
    <property type="molecule type" value="Genomic_DNA"/>
</dbReference>
<dbReference type="SUPFAM" id="SSF46689">
    <property type="entry name" value="Homeodomain-like"/>
    <property type="match status" value="1"/>
</dbReference>
<reference evidence="8" key="1">
    <citation type="journal article" date="2019" name="Int. J. Syst. Evol. Microbiol.">
        <title>The Global Catalogue of Microorganisms (GCM) 10K type strain sequencing project: providing services to taxonomists for standard genome sequencing and annotation.</title>
        <authorList>
            <consortium name="The Broad Institute Genomics Platform"/>
            <consortium name="The Broad Institute Genome Sequencing Center for Infectious Disease"/>
            <person name="Wu L."/>
            <person name="Ma J."/>
        </authorList>
    </citation>
    <scope>NUCLEOTIDE SEQUENCE [LARGE SCALE GENOMIC DNA]</scope>
    <source>
        <strain evidence="8">JCM 15478</strain>
    </source>
</reference>
<dbReference type="InterPro" id="IPR039538">
    <property type="entry name" value="BetI_C"/>
</dbReference>
<keyword evidence="8" id="KW-1185">Reference proteome</keyword>
<dbReference type="PROSITE" id="PS50977">
    <property type="entry name" value="HTH_TETR_2"/>
    <property type="match status" value="1"/>
</dbReference>
<dbReference type="Pfam" id="PF00440">
    <property type="entry name" value="TetR_N"/>
    <property type="match status" value="1"/>
</dbReference>
<evidence type="ECO:0000256" key="2">
    <source>
        <dbReference type="ARBA" id="ARBA00023015"/>
    </source>
</evidence>
<dbReference type="PANTHER" id="PTHR30055:SF226">
    <property type="entry name" value="HTH-TYPE TRANSCRIPTIONAL REGULATOR PKSA"/>
    <property type="match status" value="1"/>
</dbReference>
<dbReference type="InterPro" id="IPR050109">
    <property type="entry name" value="HTH-type_TetR-like_transc_reg"/>
</dbReference>
<feature type="DNA-binding region" description="H-T-H motif" evidence="5">
    <location>
        <begin position="33"/>
        <end position="52"/>
    </location>
</feature>
<proteinExistence type="predicted"/>
<evidence type="ECO:0000259" key="6">
    <source>
        <dbReference type="PROSITE" id="PS50977"/>
    </source>
</evidence>
<gene>
    <name evidence="7" type="ORF">GCM10009801_63650</name>
</gene>
<name>A0ABP5IAV7_9ACTN</name>
<dbReference type="SUPFAM" id="SSF48498">
    <property type="entry name" value="Tetracyclin repressor-like, C-terminal domain"/>
    <property type="match status" value="1"/>
</dbReference>
<evidence type="ECO:0000313" key="8">
    <source>
        <dbReference type="Proteomes" id="UP001500016"/>
    </source>
</evidence>
<protein>
    <recommendedName>
        <fullName evidence="6">HTH tetR-type domain-containing protein</fullName>
    </recommendedName>
</protein>
<dbReference type="InterPro" id="IPR036271">
    <property type="entry name" value="Tet_transcr_reg_TetR-rel_C_sf"/>
</dbReference>
<sequence>MRVMNRMAASERRERLVEAAIEVMVREGVSAATTRAIVAEADMSLGSFHYCFRSKEELLGEVIEAITSHTLERALPEVRGDGGLEERLRRAMRAYWRHVVEVPDEHRLTYELTQYAARQPGLAVVAERQYQTYLAANTRLIEALTDDEGKPLEWSTPVPVLARYITAAIDGVTLLYLNEGNADAAGAALDLVARHVAELARHG</sequence>
<keyword evidence="4" id="KW-0804">Transcription</keyword>
<evidence type="ECO:0000256" key="4">
    <source>
        <dbReference type="ARBA" id="ARBA00023163"/>
    </source>
</evidence>
<dbReference type="Gene3D" id="1.10.357.10">
    <property type="entry name" value="Tetracycline Repressor, domain 2"/>
    <property type="match status" value="1"/>
</dbReference>
<comment type="caution">
    <text evidence="7">The sequence shown here is derived from an EMBL/GenBank/DDBJ whole genome shotgun (WGS) entry which is preliminary data.</text>
</comment>